<dbReference type="EMBL" id="CAJNNW010001259">
    <property type="protein sequence ID" value="CAE8636452.1"/>
    <property type="molecule type" value="Genomic_DNA"/>
</dbReference>
<comment type="caution">
    <text evidence="1">The sequence shown here is derived from an EMBL/GenBank/DDBJ whole genome shotgun (WGS) entry which is preliminary data.</text>
</comment>
<reference evidence="1" key="1">
    <citation type="submission" date="2021-02" db="EMBL/GenBank/DDBJ databases">
        <authorList>
            <person name="Dougan E. K."/>
            <person name="Rhodes N."/>
            <person name="Thang M."/>
            <person name="Chan C."/>
        </authorList>
    </citation>
    <scope>NUCLEOTIDE SEQUENCE</scope>
</reference>
<gene>
    <name evidence="1" type="ORF">PGLA2088_LOCUS1619</name>
</gene>
<evidence type="ECO:0000313" key="1">
    <source>
        <dbReference type="EMBL" id="CAE8636452.1"/>
    </source>
</evidence>
<name>A0A813HFR6_POLGL</name>
<accession>A0A813HFR6</accession>
<proteinExistence type="predicted"/>
<sequence length="121" mass="13659">MSQAFFETTAAWIIRFESFVPDCDVRPLRILSFGMPIRQVLITGTEWASPEFAAQLLNGIEMPRFLRWTFASPGRDSAMRQLRQPSFVKAASSDGALRSSELCGFSPSFRYPFVIPSCNQN</sequence>
<protein>
    <submittedName>
        <fullName evidence="1">Uncharacterized protein</fullName>
    </submittedName>
</protein>
<evidence type="ECO:0000313" key="2">
    <source>
        <dbReference type="Proteomes" id="UP000626109"/>
    </source>
</evidence>
<feature type="non-terminal residue" evidence="1">
    <location>
        <position position="121"/>
    </location>
</feature>
<dbReference type="AlphaFoldDB" id="A0A813HFR6"/>
<dbReference type="Proteomes" id="UP000626109">
    <property type="component" value="Unassembled WGS sequence"/>
</dbReference>
<organism evidence="1 2">
    <name type="scientific">Polarella glacialis</name>
    <name type="common">Dinoflagellate</name>
    <dbReference type="NCBI Taxonomy" id="89957"/>
    <lineage>
        <taxon>Eukaryota</taxon>
        <taxon>Sar</taxon>
        <taxon>Alveolata</taxon>
        <taxon>Dinophyceae</taxon>
        <taxon>Suessiales</taxon>
        <taxon>Suessiaceae</taxon>
        <taxon>Polarella</taxon>
    </lineage>
</organism>